<dbReference type="PROSITE" id="PS51707">
    <property type="entry name" value="CYTH"/>
    <property type="match status" value="1"/>
</dbReference>
<protein>
    <submittedName>
        <fullName evidence="3">Adenylate cyclase</fullName>
    </submittedName>
</protein>
<dbReference type="AlphaFoldDB" id="A0A227KPN5"/>
<dbReference type="InterPro" id="IPR023577">
    <property type="entry name" value="CYTH_domain"/>
</dbReference>
<feature type="domain" description="CYTH" evidence="2">
    <location>
        <begin position="2"/>
        <end position="149"/>
    </location>
</feature>
<dbReference type="RefSeq" id="WP_066594592.1">
    <property type="nucleotide sequence ID" value="NZ_CAJTBZ010000027.1"/>
</dbReference>
<sequence length="157" mass="17960">MAKEIERKFLVIGDEWKKGAVGTLYRQGYLNSAKERTVRIRTIDDKAFLTIKGLTVSCTRLEFEYPIPHADCVKMLDDLAEKPIIEKTRYKIPAGNGLTWEIDEFHGVNEGLVVAEIELPSEETPFEKPAWLGEEVSSDPRYFNSNLVAHPFTTWDK</sequence>
<reference evidence="4" key="1">
    <citation type="submission" date="2017-05" db="EMBL/GenBank/DDBJ databases">
        <title>Improved OligoMM genomes.</title>
        <authorList>
            <person name="Garzetti D."/>
        </authorList>
    </citation>
    <scope>NUCLEOTIDE SEQUENCE [LARGE SCALE GENOMIC DNA]</scope>
    <source>
        <strain evidence="4">YL45</strain>
    </source>
</reference>
<dbReference type="PANTHER" id="PTHR40114:SF1">
    <property type="entry name" value="SLR0698 PROTEIN"/>
    <property type="match status" value="1"/>
</dbReference>
<evidence type="ECO:0000313" key="3">
    <source>
        <dbReference type="EMBL" id="OXE50210.1"/>
    </source>
</evidence>
<dbReference type="Pfam" id="PF01928">
    <property type="entry name" value="CYTH"/>
    <property type="match status" value="1"/>
</dbReference>
<dbReference type="CDD" id="cd07891">
    <property type="entry name" value="CYTH-like_CthTTM-like_1"/>
    <property type="match status" value="1"/>
</dbReference>
<dbReference type="SMART" id="SM01118">
    <property type="entry name" value="CYTH"/>
    <property type="match status" value="1"/>
</dbReference>
<feature type="active site" description="Proton acceptor" evidence="1">
    <location>
        <position position="29"/>
    </location>
</feature>
<organism evidence="3 4">
    <name type="scientific">Turicimonas muris</name>
    <dbReference type="NCBI Taxonomy" id="1796652"/>
    <lineage>
        <taxon>Bacteria</taxon>
        <taxon>Pseudomonadati</taxon>
        <taxon>Pseudomonadota</taxon>
        <taxon>Betaproteobacteria</taxon>
        <taxon>Burkholderiales</taxon>
        <taxon>Sutterellaceae</taxon>
        <taxon>Turicimonas</taxon>
    </lineage>
</organism>
<dbReference type="GeneID" id="78362374"/>
<name>A0A227KPN5_9BURK</name>
<dbReference type="InterPro" id="IPR012042">
    <property type="entry name" value="NeuTTM/CthTTM-like"/>
</dbReference>
<comment type="caution">
    <text evidence="3">The sequence shown here is derived from an EMBL/GenBank/DDBJ whole genome shotgun (WGS) entry which is preliminary data.</text>
</comment>
<evidence type="ECO:0000313" key="4">
    <source>
        <dbReference type="Proteomes" id="UP000214610"/>
    </source>
</evidence>
<dbReference type="Proteomes" id="UP000214610">
    <property type="component" value="Unassembled WGS sequence"/>
</dbReference>
<dbReference type="Gene3D" id="2.40.320.10">
    <property type="entry name" value="Hypothetical Protein Pfu-838710-001"/>
    <property type="match status" value="1"/>
</dbReference>
<evidence type="ECO:0000259" key="2">
    <source>
        <dbReference type="PROSITE" id="PS51707"/>
    </source>
</evidence>
<evidence type="ECO:0000256" key="1">
    <source>
        <dbReference type="PIRSR" id="PIRSR016487-1"/>
    </source>
</evidence>
<proteinExistence type="predicted"/>
<gene>
    <name evidence="3" type="ORF">ADH67_04225</name>
</gene>
<dbReference type="EMBL" id="NHMP01000002">
    <property type="protein sequence ID" value="OXE50210.1"/>
    <property type="molecule type" value="Genomic_DNA"/>
</dbReference>
<dbReference type="PIRSF" id="PIRSF016487">
    <property type="entry name" value="CYTH_UCP016487"/>
    <property type="match status" value="1"/>
</dbReference>
<dbReference type="PANTHER" id="PTHR40114">
    <property type="entry name" value="SLR0698 PROTEIN"/>
    <property type="match status" value="1"/>
</dbReference>
<dbReference type="InterPro" id="IPR033469">
    <property type="entry name" value="CYTH-like_dom_sf"/>
</dbReference>
<keyword evidence="4" id="KW-1185">Reference proteome</keyword>
<dbReference type="SUPFAM" id="SSF55154">
    <property type="entry name" value="CYTH-like phosphatases"/>
    <property type="match status" value="1"/>
</dbReference>
<accession>A0A227KPN5</accession>